<evidence type="ECO:0000313" key="1">
    <source>
        <dbReference type="EMBL" id="KCW62181.1"/>
    </source>
</evidence>
<dbReference type="Gramene" id="KCW62181">
    <property type="protein sequence ID" value="KCW62181"/>
    <property type="gene ID" value="EUGRSUZ_H04839"/>
</dbReference>
<protein>
    <submittedName>
        <fullName evidence="1">Uncharacterized protein</fullName>
    </submittedName>
</protein>
<organism evidence="1">
    <name type="scientific">Eucalyptus grandis</name>
    <name type="common">Flooded gum</name>
    <dbReference type="NCBI Taxonomy" id="71139"/>
    <lineage>
        <taxon>Eukaryota</taxon>
        <taxon>Viridiplantae</taxon>
        <taxon>Streptophyta</taxon>
        <taxon>Embryophyta</taxon>
        <taxon>Tracheophyta</taxon>
        <taxon>Spermatophyta</taxon>
        <taxon>Magnoliopsida</taxon>
        <taxon>eudicotyledons</taxon>
        <taxon>Gunneridae</taxon>
        <taxon>Pentapetalae</taxon>
        <taxon>rosids</taxon>
        <taxon>malvids</taxon>
        <taxon>Myrtales</taxon>
        <taxon>Myrtaceae</taxon>
        <taxon>Myrtoideae</taxon>
        <taxon>Eucalypteae</taxon>
        <taxon>Eucalyptus</taxon>
    </lineage>
</organism>
<gene>
    <name evidence="1" type="ORF">EUGRSUZ_H04839</name>
</gene>
<dbReference type="AlphaFoldDB" id="A0A059B8E8"/>
<name>A0A059B8E8_EUCGR</name>
<reference evidence="1" key="1">
    <citation type="submission" date="2013-07" db="EMBL/GenBank/DDBJ databases">
        <title>The genome of Eucalyptus grandis.</title>
        <authorList>
            <person name="Schmutz J."/>
            <person name="Hayes R."/>
            <person name="Myburg A."/>
            <person name="Tuskan G."/>
            <person name="Grattapaglia D."/>
            <person name="Rokhsar D.S."/>
        </authorList>
    </citation>
    <scope>NUCLEOTIDE SEQUENCE</scope>
    <source>
        <tissue evidence="1">Leaf extractions</tissue>
    </source>
</reference>
<accession>A0A059B8E8</accession>
<proteinExistence type="predicted"/>
<sequence>MLENERKKNEEKEKCLCISNESSHQHTMQRKMRDGMATISWFDLPCRCLWPVLSAPLAEPSAVPLLCNILLLLRRPTCIIRITIYMTIDVY</sequence>
<dbReference type="InParanoid" id="A0A059B8E8"/>
<dbReference type="EMBL" id="KK198760">
    <property type="protein sequence ID" value="KCW62181.1"/>
    <property type="molecule type" value="Genomic_DNA"/>
</dbReference>